<proteinExistence type="inferred from homology"/>
<dbReference type="PANTHER" id="PTHR43087">
    <property type="entry name" value="LYSINE/ARGININE/ORNITHINE TRANSPORT SYSTEM KINASE"/>
    <property type="match status" value="1"/>
</dbReference>
<evidence type="ECO:0000313" key="6">
    <source>
        <dbReference type="EMBL" id="SFU63766.1"/>
    </source>
</evidence>
<organism evidence="6 7">
    <name type="scientific">Alicyclobacillus macrosporangiidus</name>
    <dbReference type="NCBI Taxonomy" id="392015"/>
    <lineage>
        <taxon>Bacteria</taxon>
        <taxon>Bacillati</taxon>
        <taxon>Bacillota</taxon>
        <taxon>Bacilli</taxon>
        <taxon>Bacillales</taxon>
        <taxon>Alicyclobacillaceae</taxon>
        <taxon>Alicyclobacillus</taxon>
    </lineage>
</organism>
<keyword evidence="7" id="KW-1185">Reference proteome</keyword>
<comment type="similarity">
    <text evidence="1">Belongs to the SIMIBI class G3E GTPase family. ArgK/MeaB subfamily.</text>
</comment>
<dbReference type="eggNOG" id="COG1703">
    <property type="taxonomic scope" value="Bacteria"/>
</dbReference>
<dbReference type="Proteomes" id="UP000183508">
    <property type="component" value="Unassembled WGS sequence"/>
</dbReference>
<accession>A0A1I7HTF3</accession>
<keyword evidence="2" id="KW-0547">Nucleotide-binding</keyword>
<keyword evidence="4" id="KW-0342">GTP-binding</keyword>
<dbReference type="InterPro" id="IPR052040">
    <property type="entry name" value="GTPase/Isobutyryl-CoA_mutase"/>
</dbReference>
<dbReference type="AlphaFoldDB" id="A0A1I7HTF3"/>
<dbReference type="Gene3D" id="3.40.50.300">
    <property type="entry name" value="P-loop containing nucleotide triphosphate hydrolases"/>
    <property type="match status" value="1"/>
</dbReference>
<dbReference type="CDD" id="cd03114">
    <property type="entry name" value="MMAA-like"/>
    <property type="match status" value="1"/>
</dbReference>
<dbReference type="EMBL" id="FPBV01000005">
    <property type="protein sequence ID" value="SFU63766.1"/>
    <property type="molecule type" value="Genomic_DNA"/>
</dbReference>
<protein>
    <submittedName>
        <fullName evidence="6">LAO/AO transport system kinase</fullName>
    </submittedName>
</protein>
<keyword evidence="3" id="KW-0378">Hydrolase</keyword>
<gene>
    <name evidence="6" type="ORF">SAMN05421543_10584</name>
</gene>
<dbReference type="Gene3D" id="1.20.5.170">
    <property type="match status" value="1"/>
</dbReference>
<keyword evidence="5" id="KW-0143">Chaperone</keyword>
<evidence type="ECO:0000256" key="5">
    <source>
        <dbReference type="ARBA" id="ARBA00023186"/>
    </source>
</evidence>
<name>A0A1I7HTF3_9BACL</name>
<dbReference type="GO" id="GO:0016301">
    <property type="term" value="F:kinase activity"/>
    <property type="evidence" value="ECO:0007669"/>
    <property type="project" value="UniProtKB-KW"/>
</dbReference>
<dbReference type="STRING" id="392015.SAMN05421543_10584"/>
<dbReference type="PANTHER" id="PTHR43087:SF1">
    <property type="entry name" value="LAO_AO TRANSPORT SYSTEM ATPASE"/>
    <property type="match status" value="1"/>
</dbReference>
<dbReference type="InterPro" id="IPR027417">
    <property type="entry name" value="P-loop_NTPase"/>
</dbReference>
<dbReference type="GO" id="GO:0003924">
    <property type="term" value="F:GTPase activity"/>
    <property type="evidence" value="ECO:0007669"/>
    <property type="project" value="InterPro"/>
</dbReference>
<dbReference type="Pfam" id="PF03308">
    <property type="entry name" value="MeaB"/>
    <property type="match status" value="1"/>
</dbReference>
<dbReference type="InterPro" id="IPR005129">
    <property type="entry name" value="GTPase_ArgK"/>
</dbReference>
<dbReference type="SUPFAM" id="SSF52540">
    <property type="entry name" value="P-loop containing nucleoside triphosphate hydrolases"/>
    <property type="match status" value="1"/>
</dbReference>
<dbReference type="GO" id="GO:0005525">
    <property type="term" value="F:GTP binding"/>
    <property type="evidence" value="ECO:0007669"/>
    <property type="project" value="UniProtKB-KW"/>
</dbReference>
<evidence type="ECO:0000313" key="7">
    <source>
        <dbReference type="Proteomes" id="UP000183508"/>
    </source>
</evidence>
<evidence type="ECO:0000256" key="1">
    <source>
        <dbReference type="ARBA" id="ARBA00009625"/>
    </source>
</evidence>
<evidence type="ECO:0000256" key="3">
    <source>
        <dbReference type="ARBA" id="ARBA00022801"/>
    </source>
</evidence>
<sequence>MTVCGTAVAGGRTGVRPLGQRGKRVHPLAERLVRGDVRALARALTVLENDAEDKRELLQSLYPYAGRAHVVGFTGSPGAGKSTLVDSVIAHVRGLGLRVGVLAVDPSSPFSGGALLGDRVRMLRHSGDPGVYIRSMGSRGSLGGLAKSTGEMMYALEAYGCDVVLLETVGVGQAELDVMSVADTVALVLTPGAGDQVQTAKAGIMEIADVFVVNKSDLPGADAVVREIWMMLHDKRAFREDWRPPVVKASAARGEGLAEVWEAVTAHRAHIQAHGHWETRRRRRHERETLRLVEAAVREQLLRRARQDPEWRVVLADHRGLDPYQAADRLLARLPRLDM</sequence>
<evidence type="ECO:0000256" key="4">
    <source>
        <dbReference type="ARBA" id="ARBA00023134"/>
    </source>
</evidence>
<keyword evidence="6" id="KW-0808">Transferase</keyword>
<dbReference type="RefSeq" id="WP_217647673.1">
    <property type="nucleotide sequence ID" value="NZ_FPBV01000005.1"/>
</dbReference>
<dbReference type="NCBIfam" id="TIGR00750">
    <property type="entry name" value="lao"/>
    <property type="match status" value="1"/>
</dbReference>
<reference evidence="7" key="1">
    <citation type="submission" date="2016-10" db="EMBL/GenBank/DDBJ databases">
        <authorList>
            <person name="Varghese N."/>
        </authorList>
    </citation>
    <scope>NUCLEOTIDE SEQUENCE [LARGE SCALE GENOMIC DNA]</scope>
    <source>
        <strain evidence="7">DSM 17980</strain>
    </source>
</reference>
<keyword evidence="6" id="KW-0418">Kinase</keyword>
<evidence type="ECO:0000256" key="2">
    <source>
        <dbReference type="ARBA" id="ARBA00022741"/>
    </source>
</evidence>